<evidence type="ECO:0000313" key="2">
    <source>
        <dbReference type="Proteomes" id="UP001595818"/>
    </source>
</evidence>
<comment type="caution">
    <text evidence="1">The sequence shown here is derived from an EMBL/GenBank/DDBJ whole genome shotgun (WGS) entry which is preliminary data.</text>
</comment>
<evidence type="ECO:0000313" key="1">
    <source>
        <dbReference type="EMBL" id="MFC4874295.1"/>
    </source>
</evidence>
<proteinExistence type="predicted"/>
<sequence>DRQSNQEFLTGIQEIFDWQLKINQNEAFKADYSTHKKVFRRTAVGGKLKTDDCKRQTEGIY</sequence>
<dbReference type="Proteomes" id="UP001595818">
    <property type="component" value="Unassembled WGS sequence"/>
</dbReference>
<keyword evidence="2" id="KW-1185">Reference proteome</keyword>
<accession>A0ABV9T8P6</accession>
<gene>
    <name evidence="1" type="ORF">ACFPFU_21510</name>
</gene>
<protein>
    <submittedName>
        <fullName evidence="1">Uncharacterized protein</fullName>
    </submittedName>
</protein>
<feature type="non-terminal residue" evidence="1">
    <location>
        <position position="1"/>
    </location>
</feature>
<dbReference type="RefSeq" id="WP_377068002.1">
    <property type="nucleotide sequence ID" value="NZ_JBHSJJ010000017.1"/>
</dbReference>
<name>A0ABV9T8P6_9BACT</name>
<dbReference type="EMBL" id="JBHSJJ010000017">
    <property type="protein sequence ID" value="MFC4874295.1"/>
    <property type="molecule type" value="Genomic_DNA"/>
</dbReference>
<organism evidence="1 2">
    <name type="scientific">Negadavirga shengliensis</name>
    <dbReference type="NCBI Taxonomy" id="1389218"/>
    <lineage>
        <taxon>Bacteria</taxon>
        <taxon>Pseudomonadati</taxon>
        <taxon>Bacteroidota</taxon>
        <taxon>Cytophagia</taxon>
        <taxon>Cytophagales</taxon>
        <taxon>Cyclobacteriaceae</taxon>
        <taxon>Negadavirga</taxon>
    </lineage>
</organism>
<reference evidence="2" key="1">
    <citation type="journal article" date="2019" name="Int. J. Syst. Evol. Microbiol.">
        <title>The Global Catalogue of Microorganisms (GCM) 10K type strain sequencing project: providing services to taxonomists for standard genome sequencing and annotation.</title>
        <authorList>
            <consortium name="The Broad Institute Genomics Platform"/>
            <consortium name="The Broad Institute Genome Sequencing Center for Infectious Disease"/>
            <person name="Wu L."/>
            <person name="Ma J."/>
        </authorList>
    </citation>
    <scope>NUCLEOTIDE SEQUENCE [LARGE SCALE GENOMIC DNA]</scope>
    <source>
        <strain evidence="2">CGMCC 4.7466</strain>
    </source>
</reference>